<dbReference type="Proteomes" id="UP001165587">
    <property type="component" value="Unassembled WGS sequence"/>
</dbReference>
<keyword evidence="3" id="KW-1185">Reference proteome</keyword>
<comment type="caution">
    <text evidence="2">The sequence shown here is derived from an EMBL/GenBank/DDBJ whole genome shotgun (WGS) entry which is preliminary data.</text>
</comment>
<feature type="domain" description="Zinc-ribbon" evidence="1">
    <location>
        <begin position="12"/>
        <end position="87"/>
    </location>
</feature>
<gene>
    <name evidence="2" type="ORF">N1028_04665</name>
</gene>
<evidence type="ECO:0000313" key="2">
    <source>
        <dbReference type="EMBL" id="MCS5725182.1"/>
    </source>
</evidence>
<name>A0AA42BSV9_9MICO</name>
<dbReference type="InterPro" id="IPR011201">
    <property type="entry name" value="Zinc-ribbon_6_bact"/>
</dbReference>
<dbReference type="Pfam" id="PF15887">
    <property type="entry name" value="Peptidase_Mx"/>
    <property type="match status" value="1"/>
</dbReference>
<dbReference type="RefSeq" id="WP_259525655.1">
    <property type="nucleotide sequence ID" value="NZ_JANLCK010000002.1"/>
</dbReference>
<reference evidence="2" key="1">
    <citation type="submission" date="2022-08" db="EMBL/GenBank/DDBJ databases">
        <authorList>
            <person name="Deng Y."/>
            <person name="Han X.-F."/>
            <person name="Zhang Y.-Q."/>
        </authorList>
    </citation>
    <scope>NUCLEOTIDE SEQUENCE</scope>
    <source>
        <strain evidence="2">CPCC 203407</strain>
    </source>
</reference>
<dbReference type="EMBL" id="JANLCK010000002">
    <property type="protein sequence ID" value="MCS5725182.1"/>
    <property type="molecule type" value="Genomic_DNA"/>
</dbReference>
<sequence>MSDSADAGVDPHCPVCGSVVFFESLECPGCSTELGFHPPSGSFRPVEQDPAWRACVNRSRRCNWLAETDEPSGQCLSCRLTRRRPPDDDEVALGKLATAAVDKRRLLVQLIDLGLPIEPYYDKPGGLAFDLVSSVGGEPVIIGHANGVITIDLAESLDAHREALRVRLGEPYRTMLGHFRHEIGHYFQPILLDEPGAAPGTGEGWDECRALFGDDRASYPDALERHYRDGAPEGWIEKYISDYATMHPWEDFAETFAHYLHITGTLSTAAHAGVVLRAERIGGFDHGDVEPRVSYRNAGFDEVLADWRWLSLMFNRVNRSMGLRDLYPFGIVAPVAKKLAFVHRLVACIR</sequence>
<accession>A0AA42BSV9</accession>
<dbReference type="PIRSF" id="PIRSF012641">
    <property type="entry name" value="UCP012641"/>
    <property type="match status" value="1"/>
</dbReference>
<evidence type="ECO:0000259" key="1">
    <source>
        <dbReference type="Pfam" id="PF10005"/>
    </source>
</evidence>
<dbReference type="InterPro" id="IPR031321">
    <property type="entry name" value="UCP012641"/>
</dbReference>
<organism evidence="2 3">
    <name type="scientific">Herbiconiux oxytropis</name>
    <dbReference type="NCBI Taxonomy" id="2970915"/>
    <lineage>
        <taxon>Bacteria</taxon>
        <taxon>Bacillati</taxon>
        <taxon>Actinomycetota</taxon>
        <taxon>Actinomycetes</taxon>
        <taxon>Micrococcales</taxon>
        <taxon>Microbacteriaceae</taxon>
        <taxon>Herbiconiux</taxon>
    </lineage>
</organism>
<dbReference type="AlphaFoldDB" id="A0AA42BSV9"/>
<dbReference type="Pfam" id="PF10005">
    <property type="entry name" value="Zn_ribbon_DZR_6"/>
    <property type="match status" value="1"/>
</dbReference>
<evidence type="ECO:0000313" key="3">
    <source>
        <dbReference type="Proteomes" id="UP001165587"/>
    </source>
</evidence>
<protein>
    <submittedName>
        <fullName evidence="2">Zinc-binding peptidase</fullName>
    </submittedName>
</protein>
<proteinExistence type="predicted"/>